<name>A0A9P6F0C0_9FUNG</name>
<feature type="region of interest" description="Disordered" evidence="2">
    <location>
        <begin position="225"/>
        <end position="330"/>
    </location>
</feature>
<organism evidence="4 5">
    <name type="scientific">Mortierella hygrophila</name>
    <dbReference type="NCBI Taxonomy" id="979708"/>
    <lineage>
        <taxon>Eukaryota</taxon>
        <taxon>Fungi</taxon>
        <taxon>Fungi incertae sedis</taxon>
        <taxon>Mucoromycota</taxon>
        <taxon>Mortierellomycotina</taxon>
        <taxon>Mortierellomycetes</taxon>
        <taxon>Mortierellales</taxon>
        <taxon>Mortierellaceae</taxon>
        <taxon>Mortierella</taxon>
    </lineage>
</organism>
<dbReference type="AlphaFoldDB" id="A0A9P6F0C0"/>
<protein>
    <recommendedName>
        <fullName evidence="3">C2H2-type domain-containing protein</fullName>
    </recommendedName>
</protein>
<dbReference type="Proteomes" id="UP000723463">
    <property type="component" value="Unassembled WGS sequence"/>
</dbReference>
<keyword evidence="5" id="KW-1185">Reference proteome</keyword>
<keyword evidence="1" id="KW-0863">Zinc-finger</keyword>
<evidence type="ECO:0000313" key="5">
    <source>
        <dbReference type="Proteomes" id="UP000723463"/>
    </source>
</evidence>
<feature type="region of interest" description="Disordered" evidence="2">
    <location>
        <begin position="53"/>
        <end position="84"/>
    </location>
</feature>
<evidence type="ECO:0000313" key="4">
    <source>
        <dbReference type="EMBL" id="KAF9540010.1"/>
    </source>
</evidence>
<dbReference type="EMBL" id="JAAAXW010000219">
    <property type="protein sequence ID" value="KAF9540010.1"/>
    <property type="molecule type" value="Genomic_DNA"/>
</dbReference>
<proteinExistence type="predicted"/>
<dbReference type="GO" id="GO:0008270">
    <property type="term" value="F:zinc ion binding"/>
    <property type="evidence" value="ECO:0007669"/>
    <property type="project" value="UniProtKB-KW"/>
</dbReference>
<evidence type="ECO:0000256" key="2">
    <source>
        <dbReference type="SAM" id="MobiDB-lite"/>
    </source>
</evidence>
<accession>A0A9P6F0C0</accession>
<dbReference type="InterPro" id="IPR036236">
    <property type="entry name" value="Znf_C2H2_sf"/>
</dbReference>
<feature type="domain" description="C2H2-type" evidence="3">
    <location>
        <begin position="414"/>
        <end position="441"/>
    </location>
</feature>
<comment type="caution">
    <text evidence="4">The sequence shown here is derived from an EMBL/GenBank/DDBJ whole genome shotgun (WGS) entry which is preliminary data.</text>
</comment>
<dbReference type="SUPFAM" id="SSF57667">
    <property type="entry name" value="beta-beta-alpha zinc fingers"/>
    <property type="match status" value="1"/>
</dbReference>
<dbReference type="SMART" id="SM00355">
    <property type="entry name" value="ZnF_C2H2"/>
    <property type="match status" value="2"/>
</dbReference>
<gene>
    <name evidence="4" type="ORF">EC957_004712</name>
</gene>
<dbReference type="Gene3D" id="3.30.160.60">
    <property type="entry name" value="Classic Zinc Finger"/>
    <property type="match status" value="1"/>
</dbReference>
<dbReference type="PROSITE" id="PS50157">
    <property type="entry name" value="ZINC_FINGER_C2H2_2"/>
    <property type="match status" value="1"/>
</dbReference>
<sequence>MSLTIPTLKRDSTRNLCDQFTNIFYDDVNPTVASSIDIALSLSISLAVNASKSSSSSSSPLDPPSAAEYPSPAPSSQYSDDSLLLDSLSPPSSPWFPALPSSTDAASKDHTQTSDNAAAAAAAAAGEEVDFFRNPFYRSLHDQDHQGTGSVHPQSLFVQPIKRVSLPLAVKSAQHRSNSDQVSQTAAPSDLFNISLDQILSAEPLNLSMETQQLLLSAIEGAFTSSQEEEGGDKQQQQHGNLSQEESDMRDDTLTSGSLSAPESDEDDEFEAMARAKHGQLESDCGDYSDPDYHESTPVKQKKNRSVAVTKKTPRGGASTTGKAPRARKGTYKRSLKVYPQRRPKSLIKQEELDENDVEIKNELAKDQGILLPGGFKLPLDKDGYLCEFCPKERFGRVHDLKRHQISKHNERTWPCDFCHRPFVRRDALLRHYAVKTARKDGVHPTAEDVDRLSEARARARLI</sequence>
<evidence type="ECO:0000259" key="3">
    <source>
        <dbReference type="PROSITE" id="PS50157"/>
    </source>
</evidence>
<keyword evidence="1" id="KW-0479">Metal-binding</keyword>
<dbReference type="InterPro" id="IPR013087">
    <property type="entry name" value="Znf_C2H2_type"/>
</dbReference>
<reference evidence="4" key="1">
    <citation type="journal article" date="2020" name="Fungal Divers.">
        <title>Resolving the Mortierellaceae phylogeny through synthesis of multi-gene phylogenetics and phylogenomics.</title>
        <authorList>
            <person name="Vandepol N."/>
            <person name="Liber J."/>
            <person name="Desiro A."/>
            <person name="Na H."/>
            <person name="Kennedy M."/>
            <person name="Barry K."/>
            <person name="Grigoriev I.V."/>
            <person name="Miller A.N."/>
            <person name="O'Donnell K."/>
            <person name="Stajich J.E."/>
            <person name="Bonito G."/>
        </authorList>
    </citation>
    <scope>NUCLEOTIDE SEQUENCE</scope>
    <source>
        <strain evidence="4">NRRL 2591</strain>
    </source>
</reference>
<evidence type="ECO:0000256" key="1">
    <source>
        <dbReference type="PROSITE-ProRule" id="PRU00042"/>
    </source>
</evidence>
<feature type="region of interest" description="Disordered" evidence="2">
    <location>
        <begin position="96"/>
        <end position="120"/>
    </location>
</feature>
<keyword evidence="1" id="KW-0862">Zinc</keyword>